<reference evidence="1 2" key="1">
    <citation type="journal article" date="2016" name="Nat. Commun.">
        <title>Thousands of microbial genomes shed light on interconnected biogeochemical processes in an aquifer system.</title>
        <authorList>
            <person name="Anantharaman K."/>
            <person name="Brown C.T."/>
            <person name="Hug L.A."/>
            <person name="Sharon I."/>
            <person name="Castelle C.J."/>
            <person name="Probst A.J."/>
            <person name="Thomas B.C."/>
            <person name="Singh A."/>
            <person name="Wilkins M.J."/>
            <person name="Karaoz U."/>
            <person name="Brodie E.L."/>
            <person name="Williams K.H."/>
            <person name="Hubbard S.S."/>
            <person name="Banfield J.F."/>
        </authorList>
    </citation>
    <scope>NUCLEOTIDE SEQUENCE [LARGE SCALE GENOMIC DNA]</scope>
</reference>
<name>A0A1F7RM16_9BACT</name>
<gene>
    <name evidence="1" type="ORF">A2161_01720</name>
</gene>
<comment type="caution">
    <text evidence="1">The sequence shown here is derived from an EMBL/GenBank/DDBJ whole genome shotgun (WGS) entry which is preliminary data.</text>
</comment>
<accession>A0A1F7RM16</accession>
<proteinExistence type="predicted"/>
<protein>
    <submittedName>
        <fullName evidence="1">Uncharacterized protein</fullName>
    </submittedName>
</protein>
<sequence>MQKRIILSVIFVIIFCSQEIDSCPTDYRRFDETYYLRDMTVMIDSVWMNNGHLFIVTFKGPRLINSTLKIFFTNKSSKKIISGETSLKEISGSVFRGYVFLENTELYGKGHIEISGRIAGSEEEGSAEIFSRDLKPFLETPAQPCY</sequence>
<dbReference type="EMBL" id="MGDD01000313">
    <property type="protein sequence ID" value="OGL42602.1"/>
    <property type="molecule type" value="Genomic_DNA"/>
</dbReference>
<dbReference type="Proteomes" id="UP000179266">
    <property type="component" value="Unassembled WGS sequence"/>
</dbReference>
<evidence type="ECO:0000313" key="1">
    <source>
        <dbReference type="EMBL" id="OGL42602.1"/>
    </source>
</evidence>
<dbReference type="AlphaFoldDB" id="A0A1F7RM16"/>
<organism evidence="1 2">
    <name type="scientific">Candidatus Schekmanbacteria bacterium RBG_13_48_7</name>
    <dbReference type="NCBI Taxonomy" id="1817878"/>
    <lineage>
        <taxon>Bacteria</taxon>
        <taxon>Candidatus Schekmaniibacteriota</taxon>
    </lineage>
</organism>
<evidence type="ECO:0000313" key="2">
    <source>
        <dbReference type="Proteomes" id="UP000179266"/>
    </source>
</evidence>